<dbReference type="GO" id="GO:0005615">
    <property type="term" value="C:extracellular space"/>
    <property type="evidence" value="ECO:0007669"/>
    <property type="project" value="TreeGrafter"/>
</dbReference>
<gene>
    <name evidence="2" type="ORF">JZ751_017366</name>
</gene>
<dbReference type="PANTHER" id="PTHR10058">
    <property type="entry name" value="MACROPHAGE COLONY STIMULATING FACTOR"/>
    <property type="match status" value="1"/>
</dbReference>
<dbReference type="Proteomes" id="UP000824540">
    <property type="component" value="Unassembled WGS sequence"/>
</dbReference>
<dbReference type="GO" id="GO:0005125">
    <property type="term" value="F:cytokine activity"/>
    <property type="evidence" value="ECO:0007669"/>
    <property type="project" value="InterPro"/>
</dbReference>
<evidence type="ECO:0000256" key="1">
    <source>
        <dbReference type="SAM" id="SignalP"/>
    </source>
</evidence>
<organism evidence="2 3">
    <name type="scientific">Albula glossodonta</name>
    <name type="common">roundjaw bonefish</name>
    <dbReference type="NCBI Taxonomy" id="121402"/>
    <lineage>
        <taxon>Eukaryota</taxon>
        <taxon>Metazoa</taxon>
        <taxon>Chordata</taxon>
        <taxon>Craniata</taxon>
        <taxon>Vertebrata</taxon>
        <taxon>Euteleostomi</taxon>
        <taxon>Actinopterygii</taxon>
        <taxon>Neopterygii</taxon>
        <taxon>Teleostei</taxon>
        <taxon>Albuliformes</taxon>
        <taxon>Albulidae</taxon>
        <taxon>Albula</taxon>
    </lineage>
</organism>
<proteinExistence type="predicted"/>
<dbReference type="PANTHER" id="PTHR10058:SF0">
    <property type="entry name" value="MACROPHAGE COLONY-STIMULATING FACTOR 1"/>
    <property type="match status" value="1"/>
</dbReference>
<dbReference type="InterPro" id="IPR008001">
    <property type="entry name" value="MCSF-1"/>
</dbReference>
<keyword evidence="1" id="KW-0732">Signal</keyword>
<accession>A0A8T2PKP8</accession>
<dbReference type="AlphaFoldDB" id="A0A8T2PKP8"/>
<dbReference type="EMBL" id="JAFBMS010000004">
    <property type="protein sequence ID" value="KAG9352790.1"/>
    <property type="molecule type" value="Genomic_DNA"/>
</dbReference>
<evidence type="ECO:0000313" key="3">
    <source>
        <dbReference type="Proteomes" id="UP000824540"/>
    </source>
</evidence>
<keyword evidence="3" id="KW-1185">Reference proteome</keyword>
<dbReference type="GO" id="GO:0016020">
    <property type="term" value="C:membrane"/>
    <property type="evidence" value="ECO:0007669"/>
    <property type="project" value="InterPro"/>
</dbReference>
<dbReference type="OrthoDB" id="8702024at2759"/>
<comment type="caution">
    <text evidence="2">The sequence shown here is derived from an EMBL/GenBank/DDBJ whole genome shotgun (WGS) entry which is preliminary data.</text>
</comment>
<dbReference type="SUPFAM" id="SSF47266">
    <property type="entry name" value="4-helical cytokines"/>
    <property type="match status" value="1"/>
</dbReference>
<dbReference type="InterPro" id="IPR009079">
    <property type="entry name" value="4_helix_cytokine-like_core"/>
</dbReference>
<feature type="signal peptide" evidence="1">
    <location>
        <begin position="1"/>
        <end position="27"/>
    </location>
</feature>
<reference evidence="2" key="1">
    <citation type="thesis" date="2021" institute="BYU ScholarsArchive" country="Provo, UT, USA">
        <title>Applications of and Algorithms for Genome Assembly and Genomic Analyses with an Emphasis on Marine Teleosts.</title>
        <authorList>
            <person name="Pickett B.D."/>
        </authorList>
    </citation>
    <scope>NUCLEOTIDE SEQUENCE</scope>
    <source>
        <strain evidence="2">HI-2016</strain>
    </source>
</reference>
<sequence length="137" mass="15598">MVSMCFCCPQARRQCFFLILCFHLVLGDVPGPCRHSVTKDHLLKIKRLDNPVRFVKDYRSSLKEALGKIREVIQLYMELMTENNKPVDWNCEEEYAEDYPESTTALAQTTVTLLHTTKDDTTAHGHCAPLGLPACKP</sequence>
<feature type="chain" id="PRO_5035787319" evidence="1">
    <location>
        <begin position="28"/>
        <end position="137"/>
    </location>
</feature>
<evidence type="ECO:0000313" key="2">
    <source>
        <dbReference type="EMBL" id="KAG9352790.1"/>
    </source>
</evidence>
<name>A0A8T2PKP8_9TELE</name>
<protein>
    <submittedName>
        <fullName evidence="2">Uncharacterized protein</fullName>
    </submittedName>
</protein>
<dbReference type="Gene3D" id="1.20.1250.10">
    <property type="match status" value="1"/>
</dbReference>
<dbReference type="GO" id="GO:0008083">
    <property type="term" value="F:growth factor activity"/>
    <property type="evidence" value="ECO:0007669"/>
    <property type="project" value="InterPro"/>
</dbReference>